<evidence type="ECO:0000313" key="6">
    <source>
        <dbReference type="Proteomes" id="UP000006242"/>
    </source>
</evidence>
<evidence type="ECO:0000259" key="4">
    <source>
        <dbReference type="Pfam" id="PF05193"/>
    </source>
</evidence>
<dbReference type="RefSeq" id="WP_006914930.1">
    <property type="nucleotide sequence ID" value="NZ_AFNV02000017.1"/>
</dbReference>
<dbReference type="EMBL" id="AFNV02000017">
    <property type="protein sequence ID" value="ERJ18577.1"/>
    <property type="molecule type" value="Genomic_DNA"/>
</dbReference>
<feature type="domain" description="Peptidase M16 C-terminal" evidence="4">
    <location>
        <begin position="771"/>
        <end position="948"/>
    </location>
</feature>
<feature type="chain" id="PRO_5004626884" evidence="2">
    <location>
        <begin position="20"/>
        <end position="1054"/>
    </location>
</feature>
<gene>
    <name evidence="5" type="ORF">SSPSH_002491</name>
</gene>
<feature type="compositionally biased region" description="Low complexity" evidence="1">
    <location>
        <begin position="110"/>
        <end position="130"/>
    </location>
</feature>
<dbReference type="InterPro" id="IPR007863">
    <property type="entry name" value="Peptidase_M16_C"/>
</dbReference>
<reference evidence="5 6" key="1">
    <citation type="journal article" date="2011" name="J. Bacteriol.">
        <title>Genome sequence of Salinisphaera shabanensis, a gammaproteobacterium from the harsh, variable environment of the brine-seawater interface of the Shaban Deep in the Red Sea.</title>
        <authorList>
            <person name="Antunes A."/>
            <person name="Alam I."/>
            <person name="Bajic V.B."/>
            <person name="Stingl U."/>
        </authorList>
    </citation>
    <scope>NUCLEOTIDE SEQUENCE [LARGE SCALE GENOMIC DNA]</scope>
    <source>
        <strain evidence="5 6">E1L3A</strain>
    </source>
</reference>
<feature type="compositionally biased region" description="Acidic residues" evidence="1">
    <location>
        <begin position="1042"/>
        <end position="1054"/>
    </location>
</feature>
<dbReference type="SUPFAM" id="SSF63411">
    <property type="entry name" value="LuxS/MPP-like metallohydrolase"/>
    <property type="match status" value="4"/>
</dbReference>
<evidence type="ECO:0000256" key="2">
    <source>
        <dbReference type="SAM" id="SignalP"/>
    </source>
</evidence>
<dbReference type="Pfam" id="PF05193">
    <property type="entry name" value="Peptidase_M16_C"/>
    <property type="match status" value="2"/>
</dbReference>
<accession>U2EJY4</accession>
<evidence type="ECO:0000259" key="3">
    <source>
        <dbReference type="Pfam" id="PF00675"/>
    </source>
</evidence>
<dbReference type="PANTHER" id="PTHR11851">
    <property type="entry name" value="METALLOPROTEASE"/>
    <property type="match status" value="1"/>
</dbReference>
<feature type="region of interest" description="Disordered" evidence="1">
    <location>
        <begin position="1033"/>
        <end position="1054"/>
    </location>
</feature>
<dbReference type="InterPro" id="IPR011249">
    <property type="entry name" value="Metalloenz_LuxS/M16"/>
</dbReference>
<dbReference type="Pfam" id="PF00675">
    <property type="entry name" value="Peptidase_M16"/>
    <property type="match status" value="2"/>
</dbReference>
<evidence type="ECO:0000313" key="5">
    <source>
        <dbReference type="EMBL" id="ERJ18577.1"/>
    </source>
</evidence>
<comment type="caution">
    <text evidence="5">The sequence shown here is derived from an EMBL/GenBank/DDBJ whole genome shotgun (WGS) entry which is preliminary data.</text>
</comment>
<dbReference type="GO" id="GO:0046872">
    <property type="term" value="F:metal ion binding"/>
    <property type="evidence" value="ECO:0007669"/>
    <property type="project" value="InterPro"/>
</dbReference>
<sequence length="1054" mass="114146">MRIRILLCLTLTTAVLVTGCDNTNTGNSSDDRNFLERAWAQVENSFSDTPASAPTAKAANAEKYAGADETTAAAPTQAGADTATSGQQSVTEAPASDETPPTAEPSDSQDTAPIETADAAAAPDSAQPNAEKAQAKAAPDTEKAEKQSIDIPDVDIGYKKYVLDNGLTLIVHTDHKTPIVAVNIWYHVGSKNEGPGQHGFAHLFEHLMFQGSEHWQGEYFEPFERAGATDMNGTTNADRTNYFASVPTSALDMALWMESDRMGHFLGAIDQNLLEEQRGVVLNEKRQGENQPYGKVFDSIPPNTYPAGHPYSWSTIGSEADLNAASLEDVKDWFKTYYGPSNAVLVLAGDIEPEAAKAKVEKYFGSINPGPPVSHQKRWVAPMQGEHRQVMHDRVAQARIYKVWNIPPTGAPDTTRLQIAADLLAGSKNSPLYKTLVYDKQIATDVSAFVWDKEIGSQFIVSATARPGVDLDDIETVLDTQMRKFVNDGPPADAVNRARARFGASFVRGVESVGGIGGKADILAQGEIYENDPAAYKQELDILRKASPDDIRMAASRWLSDGVYVLSVEPFGERKATGEDVDREQLPEIGDTPALDLPDVQHATLSNGLKIRLAERHSTPTVEMRMVFDAGYAADPPDAPGTASLAMAMLDEGTDSRDALEISADLDRLGADLGTSASLDSATLSLSTLSTTLDDSLDIYADVIRNAAFPANEFERLQKQRLASIAQEKRQPTSLALRTLGPLLYGKDHAYGIPLTGSGTLAAIERMKGGDVRTFANTWLRPDNATLVVVGDTTMDELKPMLEAHLGEWQAANDKPRPEKRLPEITPPEQAHIYLVDRPGSNQATVIAGNVAPPKSSDQDVAMETVNAVLGGMFNSRLNLNLREDKHWSYGARSLLMNARAQQPFVAYAAVQIDKTAPAMQEMRDELIAIRDGRPVSDSELSAAQANLTRSLPGENETTSALASTLTDSVVFNLPDDYYEGYVRRIRDLDDPALTKAAQSMIDTDGLTWVVVGDLNQIETAIRELGWGKVQTVDPTTLETSTGDDAEGDGDKDE</sequence>
<protein>
    <submittedName>
        <fullName evidence="5">Peptidase M16 family protein</fullName>
    </submittedName>
</protein>
<name>U2EJY4_9GAMM</name>
<proteinExistence type="predicted"/>
<keyword evidence="6" id="KW-1185">Reference proteome</keyword>
<dbReference type="Gene3D" id="3.30.830.10">
    <property type="entry name" value="Metalloenzyme, LuxS/M16 peptidase-like"/>
    <property type="match status" value="4"/>
</dbReference>
<feature type="domain" description="Peptidase M16 C-terminal" evidence="4">
    <location>
        <begin position="326"/>
        <end position="501"/>
    </location>
</feature>
<feature type="signal peptide" evidence="2">
    <location>
        <begin position="1"/>
        <end position="19"/>
    </location>
</feature>
<dbReference type="AlphaFoldDB" id="U2EJY4"/>
<feature type="region of interest" description="Disordered" evidence="1">
    <location>
        <begin position="45"/>
        <end position="148"/>
    </location>
</feature>
<dbReference type="Proteomes" id="UP000006242">
    <property type="component" value="Unassembled WGS sequence"/>
</dbReference>
<dbReference type="STRING" id="1033802.SSPSH_002491"/>
<evidence type="ECO:0000256" key="1">
    <source>
        <dbReference type="SAM" id="MobiDB-lite"/>
    </source>
</evidence>
<dbReference type="InterPro" id="IPR011765">
    <property type="entry name" value="Pept_M16_N"/>
</dbReference>
<dbReference type="eggNOG" id="COG0612">
    <property type="taxonomic scope" value="Bacteria"/>
</dbReference>
<dbReference type="PANTHER" id="PTHR11851:SF224">
    <property type="entry name" value="PROCESSING PROTEASE"/>
    <property type="match status" value="1"/>
</dbReference>
<dbReference type="PROSITE" id="PS51257">
    <property type="entry name" value="PROKAR_LIPOPROTEIN"/>
    <property type="match status" value="1"/>
</dbReference>
<keyword evidence="2" id="KW-0732">Signal</keyword>
<dbReference type="InterPro" id="IPR050361">
    <property type="entry name" value="MPP/UQCRC_Complex"/>
</dbReference>
<feature type="domain" description="Peptidase M16 N-terminal" evidence="3">
    <location>
        <begin position="172"/>
        <end position="305"/>
    </location>
</feature>
<feature type="compositionally biased region" description="Low complexity" evidence="1">
    <location>
        <begin position="47"/>
        <end position="84"/>
    </location>
</feature>
<dbReference type="OrthoDB" id="9811314at2"/>
<feature type="compositionally biased region" description="Basic and acidic residues" evidence="1">
    <location>
        <begin position="139"/>
        <end position="148"/>
    </location>
</feature>
<reference evidence="5 6" key="2">
    <citation type="journal article" date="2013" name="PLoS ONE">
        <title>INDIGO - INtegrated Data Warehouse of MIcrobial GenOmes with Examples from the Red Sea Extremophiles.</title>
        <authorList>
            <person name="Alam I."/>
            <person name="Antunes A."/>
            <person name="Kamau A.A."/>
            <person name="Ba Alawi W."/>
            <person name="Kalkatawi M."/>
            <person name="Stingl U."/>
            <person name="Bajic V.B."/>
        </authorList>
    </citation>
    <scope>NUCLEOTIDE SEQUENCE [LARGE SCALE GENOMIC DNA]</scope>
    <source>
        <strain evidence="5 6">E1L3A</strain>
    </source>
</reference>
<organism evidence="5 6">
    <name type="scientific">Salinisphaera shabanensis E1L3A</name>
    <dbReference type="NCBI Taxonomy" id="1033802"/>
    <lineage>
        <taxon>Bacteria</taxon>
        <taxon>Pseudomonadati</taxon>
        <taxon>Pseudomonadota</taxon>
        <taxon>Gammaproteobacteria</taxon>
        <taxon>Salinisphaerales</taxon>
        <taxon>Salinisphaeraceae</taxon>
        <taxon>Salinisphaera</taxon>
    </lineage>
</organism>
<feature type="domain" description="Peptidase M16 N-terminal" evidence="3">
    <location>
        <begin position="613"/>
        <end position="730"/>
    </location>
</feature>